<protein>
    <submittedName>
        <fullName evidence="1">Uncharacterized protein</fullName>
    </submittedName>
</protein>
<reference evidence="1" key="2">
    <citation type="journal article" date="2015" name="Data Brief">
        <title>Shoot transcriptome of the giant reed, Arundo donax.</title>
        <authorList>
            <person name="Barrero R.A."/>
            <person name="Guerrero F.D."/>
            <person name="Moolhuijzen P."/>
            <person name="Goolsby J.A."/>
            <person name="Tidwell J."/>
            <person name="Bellgard S.E."/>
            <person name="Bellgard M.I."/>
        </authorList>
    </citation>
    <scope>NUCLEOTIDE SEQUENCE</scope>
    <source>
        <tissue evidence="1">Shoot tissue taken approximately 20 cm above the soil surface</tissue>
    </source>
</reference>
<proteinExistence type="predicted"/>
<dbReference type="EMBL" id="GBRH01166034">
    <property type="protein sequence ID" value="JAE31862.1"/>
    <property type="molecule type" value="Transcribed_RNA"/>
</dbReference>
<dbReference type="AlphaFoldDB" id="A0A0A9H532"/>
<organism evidence="1">
    <name type="scientific">Arundo donax</name>
    <name type="common">Giant reed</name>
    <name type="synonym">Donax arundinaceus</name>
    <dbReference type="NCBI Taxonomy" id="35708"/>
    <lineage>
        <taxon>Eukaryota</taxon>
        <taxon>Viridiplantae</taxon>
        <taxon>Streptophyta</taxon>
        <taxon>Embryophyta</taxon>
        <taxon>Tracheophyta</taxon>
        <taxon>Spermatophyta</taxon>
        <taxon>Magnoliopsida</taxon>
        <taxon>Liliopsida</taxon>
        <taxon>Poales</taxon>
        <taxon>Poaceae</taxon>
        <taxon>PACMAD clade</taxon>
        <taxon>Arundinoideae</taxon>
        <taxon>Arundineae</taxon>
        <taxon>Arundo</taxon>
    </lineage>
</organism>
<name>A0A0A9H532_ARUDO</name>
<evidence type="ECO:0000313" key="1">
    <source>
        <dbReference type="EMBL" id="JAE31862.1"/>
    </source>
</evidence>
<accession>A0A0A9H532</accession>
<reference evidence="1" key="1">
    <citation type="submission" date="2014-09" db="EMBL/GenBank/DDBJ databases">
        <authorList>
            <person name="Magalhaes I.L.F."/>
            <person name="Oliveira U."/>
            <person name="Santos F.R."/>
            <person name="Vidigal T.H.D.A."/>
            <person name="Brescovit A.D."/>
            <person name="Santos A.J."/>
        </authorList>
    </citation>
    <scope>NUCLEOTIDE SEQUENCE</scope>
    <source>
        <tissue evidence="1">Shoot tissue taken approximately 20 cm above the soil surface</tissue>
    </source>
</reference>
<sequence length="44" mass="5234">MSDLLDGIFNMHCTSYMNQLSHTSTQVWCLWRRTCQDVESLILR</sequence>